<evidence type="ECO:0000313" key="6">
    <source>
        <dbReference type="EMBL" id="MBB3940410.1"/>
    </source>
</evidence>
<keyword evidence="2 4" id="KW-1133">Transmembrane helix</keyword>
<gene>
    <name evidence="6" type="ORF">GGR39_002067</name>
</gene>
<keyword evidence="3 4" id="KW-0472">Membrane</keyword>
<feature type="transmembrane region" description="Helical" evidence="4">
    <location>
        <begin position="182"/>
        <end position="201"/>
    </location>
</feature>
<feature type="transmembrane region" description="Helical" evidence="4">
    <location>
        <begin position="91"/>
        <end position="108"/>
    </location>
</feature>
<dbReference type="InterPro" id="IPR036259">
    <property type="entry name" value="MFS_trans_sf"/>
</dbReference>
<dbReference type="InterPro" id="IPR050327">
    <property type="entry name" value="Proton-linked_MCT"/>
</dbReference>
<keyword evidence="7" id="KW-1185">Reference proteome</keyword>
<feature type="transmembrane region" description="Helical" evidence="4">
    <location>
        <begin position="114"/>
        <end position="135"/>
    </location>
</feature>
<evidence type="ECO:0000259" key="5">
    <source>
        <dbReference type="PROSITE" id="PS50850"/>
    </source>
</evidence>
<dbReference type="PANTHER" id="PTHR11360:SF290">
    <property type="entry name" value="MONOCARBOXYLATE MFS PERMEASE"/>
    <property type="match status" value="1"/>
</dbReference>
<dbReference type="Gene3D" id="1.20.1250.20">
    <property type="entry name" value="MFS general substrate transporter like domains"/>
    <property type="match status" value="1"/>
</dbReference>
<dbReference type="InterPro" id="IPR011701">
    <property type="entry name" value="MFS"/>
</dbReference>
<dbReference type="SUPFAM" id="SSF103473">
    <property type="entry name" value="MFS general substrate transporter"/>
    <property type="match status" value="1"/>
</dbReference>
<dbReference type="Pfam" id="PF07690">
    <property type="entry name" value="MFS_1"/>
    <property type="match status" value="1"/>
</dbReference>
<accession>A0A7W6FYU7</accession>
<dbReference type="EMBL" id="JACIDY010000004">
    <property type="protein sequence ID" value="MBB3940410.1"/>
    <property type="molecule type" value="Genomic_DNA"/>
</dbReference>
<feature type="transmembrane region" description="Helical" evidence="4">
    <location>
        <begin position="325"/>
        <end position="348"/>
    </location>
</feature>
<evidence type="ECO:0000256" key="3">
    <source>
        <dbReference type="ARBA" id="ARBA00023136"/>
    </source>
</evidence>
<feature type="transmembrane region" description="Helical" evidence="4">
    <location>
        <begin position="236"/>
        <end position="259"/>
    </location>
</feature>
<organism evidence="6 7">
    <name type="scientific">Novosphingobium fluoreni</name>
    <dbReference type="NCBI Taxonomy" id="1391222"/>
    <lineage>
        <taxon>Bacteria</taxon>
        <taxon>Pseudomonadati</taxon>
        <taxon>Pseudomonadota</taxon>
        <taxon>Alphaproteobacteria</taxon>
        <taxon>Sphingomonadales</taxon>
        <taxon>Sphingomonadaceae</taxon>
        <taxon>Novosphingobium</taxon>
    </lineage>
</organism>
<comment type="caution">
    <text evidence="6">The sequence shown here is derived from an EMBL/GenBank/DDBJ whole genome shotgun (WGS) entry which is preliminary data.</text>
</comment>
<evidence type="ECO:0000256" key="4">
    <source>
        <dbReference type="SAM" id="Phobius"/>
    </source>
</evidence>
<reference evidence="6 7" key="1">
    <citation type="submission" date="2020-08" db="EMBL/GenBank/DDBJ databases">
        <title>Genomic Encyclopedia of Type Strains, Phase IV (KMG-IV): sequencing the most valuable type-strain genomes for metagenomic binning, comparative biology and taxonomic classification.</title>
        <authorList>
            <person name="Goeker M."/>
        </authorList>
    </citation>
    <scope>NUCLEOTIDE SEQUENCE [LARGE SCALE GENOMIC DNA]</scope>
    <source>
        <strain evidence="6 7">DSM 27568</strain>
    </source>
</reference>
<dbReference type="RefSeq" id="WP_183617023.1">
    <property type="nucleotide sequence ID" value="NZ_JACIDY010000004.1"/>
</dbReference>
<dbReference type="InterPro" id="IPR020846">
    <property type="entry name" value="MFS_dom"/>
</dbReference>
<dbReference type="Proteomes" id="UP000561459">
    <property type="component" value="Unassembled WGS sequence"/>
</dbReference>
<feature type="domain" description="Major facilitator superfamily (MFS) profile" evidence="5">
    <location>
        <begin position="235"/>
        <end position="420"/>
    </location>
</feature>
<dbReference type="PANTHER" id="PTHR11360">
    <property type="entry name" value="MONOCARBOXYLATE TRANSPORTER"/>
    <property type="match status" value="1"/>
</dbReference>
<feature type="transmembrane region" description="Helical" evidence="4">
    <location>
        <begin position="156"/>
        <end position="176"/>
    </location>
</feature>
<protein>
    <submittedName>
        <fullName evidence="6">Putative MFS family arabinose efflux permease</fullName>
    </submittedName>
</protein>
<keyword evidence="1 4" id="KW-0812">Transmembrane</keyword>
<feature type="transmembrane region" description="Helical" evidence="4">
    <location>
        <begin position="389"/>
        <end position="410"/>
    </location>
</feature>
<dbReference type="AlphaFoldDB" id="A0A7W6FYU7"/>
<sequence length="420" mass="43937">MTALQIDADSHWTATRAEWRRHWPTGVATLLGLGLGASIFPNISSLFILPLQSAFGWSRGEIAMANNAALILALLNPAIGRLIDRHGARPVLLCGFVGVAAAWTGLSLMPGSIWIYYALFALLSLSGFATSGVGFSRAMAAVFVRSRGFSLAVGRCGLALMAASLPPLLFALMQWGGWRTGYAAMATLTVLIAIPAVYWGIERDRHNHAIRQTPAGLDSKGGGAVSWRDLLRDPRVWAITAGAACAYMPLLAIISQLQPLLIEVGLTAPRAAAMVGMLGLAALAGAFGAGLLLDRANATMTAAGIMLLSALGVGCLLLSGHDTRFAYIGVILIGASQGAEIDIVAFMIARYFPIARFGSVFGICTVGITSAGVLGMAGIGVMFDRTGGYAVSLIIALVLFVCAALAYVVLGRLPVERHPD</sequence>
<evidence type="ECO:0000313" key="7">
    <source>
        <dbReference type="Proteomes" id="UP000561459"/>
    </source>
</evidence>
<feature type="transmembrane region" description="Helical" evidence="4">
    <location>
        <begin position="62"/>
        <end position="79"/>
    </location>
</feature>
<name>A0A7W6FYU7_9SPHN</name>
<feature type="transmembrane region" description="Helical" evidence="4">
    <location>
        <begin position="360"/>
        <end position="383"/>
    </location>
</feature>
<proteinExistence type="predicted"/>
<feature type="transmembrane region" description="Helical" evidence="4">
    <location>
        <begin position="271"/>
        <end position="293"/>
    </location>
</feature>
<evidence type="ECO:0000256" key="2">
    <source>
        <dbReference type="ARBA" id="ARBA00022989"/>
    </source>
</evidence>
<feature type="transmembrane region" description="Helical" evidence="4">
    <location>
        <begin position="26"/>
        <end position="50"/>
    </location>
</feature>
<feature type="transmembrane region" description="Helical" evidence="4">
    <location>
        <begin position="300"/>
        <end position="319"/>
    </location>
</feature>
<evidence type="ECO:0000256" key="1">
    <source>
        <dbReference type="ARBA" id="ARBA00022692"/>
    </source>
</evidence>
<dbReference type="PROSITE" id="PS50850">
    <property type="entry name" value="MFS"/>
    <property type="match status" value="1"/>
</dbReference>
<dbReference type="GO" id="GO:0022857">
    <property type="term" value="F:transmembrane transporter activity"/>
    <property type="evidence" value="ECO:0007669"/>
    <property type="project" value="InterPro"/>
</dbReference>